<dbReference type="GO" id="GO:0016491">
    <property type="term" value="F:oxidoreductase activity"/>
    <property type="evidence" value="ECO:0007669"/>
    <property type="project" value="UniProtKB-KW"/>
</dbReference>
<dbReference type="OrthoDB" id="9789083at2"/>
<evidence type="ECO:0000313" key="7">
    <source>
        <dbReference type="Proteomes" id="UP000008561"/>
    </source>
</evidence>
<dbReference type="eggNOG" id="COG4221">
    <property type="taxonomic scope" value="Bacteria"/>
</dbReference>
<dbReference type="InterPro" id="IPR057326">
    <property type="entry name" value="KR_dom"/>
</dbReference>
<reference evidence="6 7" key="1">
    <citation type="submission" date="2007-10" db="EMBL/GenBank/DDBJ databases">
        <title>Complete sequence of Desulfococcus oleovorans Hxd3.</title>
        <authorList>
            <consortium name="US DOE Joint Genome Institute"/>
            <person name="Copeland A."/>
            <person name="Lucas S."/>
            <person name="Lapidus A."/>
            <person name="Barry K."/>
            <person name="Glavina del Rio T."/>
            <person name="Dalin E."/>
            <person name="Tice H."/>
            <person name="Pitluck S."/>
            <person name="Kiss H."/>
            <person name="Brettin T."/>
            <person name="Bruce D."/>
            <person name="Detter J.C."/>
            <person name="Han C."/>
            <person name="Schmutz J."/>
            <person name="Larimer F."/>
            <person name="Land M."/>
            <person name="Hauser L."/>
            <person name="Kyrpides N."/>
            <person name="Kim E."/>
            <person name="Wawrik B."/>
            <person name="Richardson P."/>
        </authorList>
    </citation>
    <scope>NUCLEOTIDE SEQUENCE [LARGE SCALE GENOMIC DNA]</scope>
    <source>
        <strain evidence="7">DSM 6200 / JCM 39069 / Hxd3</strain>
    </source>
</reference>
<evidence type="ECO:0000256" key="4">
    <source>
        <dbReference type="RuleBase" id="RU000363"/>
    </source>
</evidence>
<dbReference type="Gene3D" id="3.40.50.720">
    <property type="entry name" value="NAD(P)-binding Rossmann-like Domain"/>
    <property type="match status" value="1"/>
</dbReference>
<keyword evidence="3" id="KW-0560">Oxidoreductase</keyword>
<dbReference type="PANTHER" id="PTHR43391:SF14">
    <property type="entry name" value="DEHYDROGENASE_REDUCTASE SDR FAMILY PROTEIN 7-LIKE"/>
    <property type="match status" value="1"/>
</dbReference>
<dbReference type="InterPro" id="IPR002347">
    <property type="entry name" value="SDR_fam"/>
</dbReference>
<dbReference type="HOGENOM" id="CLU_010194_2_1_7"/>
<feature type="domain" description="Ketoreductase" evidence="5">
    <location>
        <begin position="10"/>
        <end position="194"/>
    </location>
</feature>
<dbReference type="PRINTS" id="PR00080">
    <property type="entry name" value="SDRFAMILY"/>
</dbReference>
<keyword evidence="2" id="KW-0521">NADP</keyword>
<dbReference type="PROSITE" id="PS00061">
    <property type="entry name" value="ADH_SHORT"/>
    <property type="match status" value="1"/>
</dbReference>
<evidence type="ECO:0000256" key="3">
    <source>
        <dbReference type="ARBA" id="ARBA00023002"/>
    </source>
</evidence>
<dbReference type="SUPFAM" id="SSF51735">
    <property type="entry name" value="NAD(P)-binding Rossmann-fold domains"/>
    <property type="match status" value="1"/>
</dbReference>
<dbReference type="STRING" id="96561.Dole_2754"/>
<evidence type="ECO:0000256" key="2">
    <source>
        <dbReference type="ARBA" id="ARBA00022857"/>
    </source>
</evidence>
<keyword evidence="7" id="KW-1185">Reference proteome</keyword>
<organism evidence="6 7">
    <name type="scientific">Desulfosudis oleivorans (strain DSM 6200 / JCM 39069 / Hxd3)</name>
    <name type="common">Desulfococcus oleovorans</name>
    <dbReference type="NCBI Taxonomy" id="96561"/>
    <lineage>
        <taxon>Bacteria</taxon>
        <taxon>Pseudomonadati</taxon>
        <taxon>Thermodesulfobacteriota</taxon>
        <taxon>Desulfobacteria</taxon>
        <taxon>Desulfobacterales</taxon>
        <taxon>Desulfosudaceae</taxon>
        <taxon>Desulfosudis</taxon>
    </lineage>
</organism>
<evidence type="ECO:0000313" key="6">
    <source>
        <dbReference type="EMBL" id="ABW68557.1"/>
    </source>
</evidence>
<dbReference type="EMBL" id="CP000859">
    <property type="protein sequence ID" value="ABW68557.1"/>
    <property type="molecule type" value="Genomic_DNA"/>
</dbReference>
<comment type="similarity">
    <text evidence="1 4">Belongs to the short-chain dehydrogenases/reductases (SDR) family.</text>
</comment>
<gene>
    <name evidence="6" type="ordered locus">Dole_2754</name>
</gene>
<protein>
    <submittedName>
        <fullName evidence="6">Short-chain dehydrogenase/reductase SDR</fullName>
    </submittedName>
</protein>
<dbReference type="PANTHER" id="PTHR43391">
    <property type="entry name" value="RETINOL DEHYDROGENASE-RELATED"/>
    <property type="match status" value="1"/>
</dbReference>
<name>A8ZXT0_DESOH</name>
<dbReference type="InterPro" id="IPR036291">
    <property type="entry name" value="NAD(P)-bd_dom_sf"/>
</dbReference>
<dbReference type="PRINTS" id="PR00081">
    <property type="entry name" value="GDHRDH"/>
</dbReference>
<dbReference type="RefSeq" id="WP_012176168.1">
    <property type="nucleotide sequence ID" value="NC_009943.1"/>
</dbReference>
<dbReference type="FunFam" id="3.40.50.720:FF:000084">
    <property type="entry name" value="Short-chain dehydrogenase reductase"/>
    <property type="match status" value="1"/>
</dbReference>
<dbReference type="CDD" id="cd05233">
    <property type="entry name" value="SDR_c"/>
    <property type="match status" value="1"/>
</dbReference>
<dbReference type="Proteomes" id="UP000008561">
    <property type="component" value="Chromosome"/>
</dbReference>
<dbReference type="KEGG" id="dol:Dole_2754"/>
<dbReference type="InterPro" id="IPR020904">
    <property type="entry name" value="Sc_DH/Rdtase_CS"/>
</dbReference>
<evidence type="ECO:0000259" key="5">
    <source>
        <dbReference type="SMART" id="SM00822"/>
    </source>
</evidence>
<dbReference type="AlphaFoldDB" id="A8ZXT0"/>
<accession>A8ZXT0</accession>
<dbReference type="Pfam" id="PF00106">
    <property type="entry name" value="adh_short"/>
    <property type="match status" value="1"/>
</dbReference>
<sequence length="275" mass="29821">MPGIRELKDKVVVITGAGSGIGRAAAHAFAKEGACVVITDIHAERLAAVEDELVRMGARASSRVVDVADKAQLEDLCRFVIDTHGRVDVLHANAGIGYGGPLEVFPMADFEKVMAVNFWHVVYSVGFFLPHMIKQHFGHIVVTASAASYFGLPGLGAYTASKFAVAGYLELLRAELRRHNIGVTTICPGFINTNIVKDGKSTLLPGAKADQEKMAAFYKRFGWPPERVAKAVLKGVRKNKALVPVGPEAWAQWYLKRLSPGLYNLILRIGAKLSL</sequence>
<evidence type="ECO:0000256" key="1">
    <source>
        <dbReference type="ARBA" id="ARBA00006484"/>
    </source>
</evidence>
<dbReference type="SMART" id="SM00822">
    <property type="entry name" value="PKS_KR"/>
    <property type="match status" value="1"/>
</dbReference>
<proteinExistence type="inferred from homology"/>